<dbReference type="InParanoid" id="H3CFZ3"/>
<dbReference type="Gene3D" id="3.40.390.10">
    <property type="entry name" value="Collagenase (Catalytic Domain)"/>
    <property type="match status" value="1"/>
</dbReference>
<evidence type="ECO:0000313" key="5">
    <source>
        <dbReference type="Proteomes" id="UP000007303"/>
    </source>
</evidence>
<dbReference type="GO" id="GO:0008270">
    <property type="term" value="F:zinc ion binding"/>
    <property type="evidence" value="ECO:0007669"/>
    <property type="project" value="UniProtKB-UniRule"/>
</dbReference>
<feature type="binding site" evidence="1">
    <location>
        <position position="158"/>
    </location>
    <ligand>
        <name>Zn(2+)</name>
        <dbReference type="ChEBI" id="CHEBI:29105"/>
        <note>catalytic</note>
    </ligand>
</feature>
<evidence type="ECO:0000259" key="3">
    <source>
        <dbReference type="PROSITE" id="PS51864"/>
    </source>
</evidence>
<organism evidence="4 5">
    <name type="scientific">Tetraodon nigroviridis</name>
    <name type="common">Spotted green pufferfish</name>
    <name type="synonym">Chelonodon nigroviridis</name>
    <dbReference type="NCBI Taxonomy" id="99883"/>
    <lineage>
        <taxon>Eukaryota</taxon>
        <taxon>Metazoa</taxon>
        <taxon>Chordata</taxon>
        <taxon>Craniata</taxon>
        <taxon>Vertebrata</taxon>
        <taxon>Euteleostomi</taxon>
        <taxon>Actinopterygii</taxon>
        <taxon>Neopterygii</taxon>
        <taxon>Teleostei</taxon>
        <taxon>Neoteleostei</taxon>
        <taxon>Acanthomorphata</taxon>
        <taxon>Eupercaria</taxon>
        <taxon>Tetraodontiformes</taxon>
        <taxon>Tetradontoidea</taxon>
        <taxon>Tetraodontidae</taxon>
        <taxon>Tetraodon</taxon>
    </lineage>
</organism>
<dbReference type="SMART" id="SM00235">
    <property type="entry name" value="ZnMc"/>
    <property type="match status" value="1"/>
</dbReference>
<keyword evidence="5" id="KW-1185">Reference proteome</keyword>
<proteinExistence type="predicted"/>
<comment type="cofactor">
    <cofactor evidence="1 2">
        <name>Zn(2+)</name>
        <dbReference type="ChEBI" id="CHEBI:29105"/>
    </cofactor>
    <text evidence="1 2">Binds 1 zinc ion per subunit.</text>
</comment>
<dbReference type="GO" id="GO:0004222">
    <property type="term" value="F:metalloendopeptidase activity"/>
    <property type="evidence" value="ECO:0007669"/>
    <property type="project" value="UniProtKB-UniRule"/>
</dbReference>
<name>H3CFZ3_TETNG</name>
<dbReference type="PANTHER" id="PTHR10127">
    <property type="entry name" value="DISCOIDIN, CUB, EGF, LAMININ , AND ZINC METALLOPROTEASE DOMAIN CONTAINING"/>
    <property type="match status" value="1"/>
</dbReference>
<feature type="domain" description="Peptidase M12A" evidence="3">
    <location>
        <begin position="51"/>
        <end position="246"/>
    </location>
</feature>
<dbReference type="STRING" id="99883.ENSTNIP00000007170"/>
<dbReference type="PROSITE" id="PS51864">
    <property type="entry name" value="ASTACIN"/>
    <property type="match status" value="1"/>
</dbReference>
<keyword evidence="1 2" id="KW-0479">Metal-binding</keyword>
<dbReference type="OMA" id="CEYHISS"/>
<dbReference type="PANTHER" id="PTHR10127:SF779">
    <property type="entry name" value="METALLOENDOPEPTIDASE"/>
    <property type="match status" value="1"/>
</dbReference>
<keyword evidence="1 2" id="KW-0862">Zinc</keyword>
<evidence type="ECO:0000256" key="1">
    <source>
        <dbReference type="PROSITE-ProRule" id="PRU01211"/>
    </source>
</evidence>
<feature type="binding site" evidence="1">
    <location>
        <position position="149"/>
    </location>
    <ligand>
        <name>Zn(2+)</name>
        <dbReference type="ChEBI" id="CHEBI:29105"/>
        <note>catalytic</note>
    </ligand>
</feature>
<comment type="caution">
    <text evidence="1">Lacks conserved residue(s) required for the propagation of feature annotation.</text>
</comment>
<dbReference type="Proteomes" id="UP000007303">
    <property type="component" value="Unassembled WGS sequence"/>
</dbReference>
<feature type="active site" evidence="1">
    <location>
        <position position="150"/>
    </location>
</feature>
<dbReference type="GO" id="GO:0006508">
    <property type="term" value="P:proteolysis"/>
    <property type="evidence" value="ECO:0007669"/>
    <property type="project" value="UniProtKB-KW"/>
</dbReference>
<keyword evidence="1 2" id="KW-0645">Protease</keyword>
<dbReference type="InterPro" id="IPR006026">
    <property type="entry name" value="Peptidase_Metallo"/>
</dbReference>
<sequence>KFYCKDTFPLQEIHSYSMLEGWLIRISATNMIYIDPVAGEPPLVEGDIAASKITDPCTSRGCLWNKWSDGVYIPYYIANQNGSCPVVLRGLESFSGFSCIRFRPYQSGDYERLSIESRDGCWSYVGRQGGGQIVSLSRQGCIYHSTVQHELLHLGFNHEQTRSDDNHIQVVWNNILDEMKHNFNKIATLNQGNSYDHNSAMQYHRTAFSKNGLPTMVPIPNSSVSFGQATQMNKNDIDRLNRLYKC</sequence>
<protein>
    <recommendedName>
        <fullName evidence="2">Metalloendopeptidase</fullName>
        <ecNumber evidence="2">3.4.24.-</ecNumber>
    </recommendedName>
</protein>
<dbReference type="PRINTS" id="PR00480">
    <property type="entry name" value="ASTACIN"/>
</dbReference>
<dbReference type="EC" id="3.4.24.-" evidence="2"/>
<feature type="binding site" evidence="1">
    <location>
        <position position="153"/>
    </location>
    <ligand>
        <name>Zn(2+)</name>
        <dbReference type="ChEBI" id="CHEBI:29105"/>
        <note>catalytic</note>
    </ligand>
</feature>
<dbReference type="SUPFAM" id="SSF55486">
    <property type="entry name" value="Metalloproteases ('zincins'), catalytic domain"/>
    <property type="match status" value="1"/>
</dbReference>
<dbReference type="InterPro" id="IPR024079">
    <property type="entry name" value="MetalloPept_cat_dom_sf"/>
</dbReference>
<keyword evidence="1 2" id="KW-0482">Metalloprotease</keyword>
<reference evidence="5" key="1">
    <citation type="journal article" date="2004" name="Nature">
        <title>Genome duplication in the teleost fish Tetraodon nigroviridis reveals the early vertebrate proto-karyotype.</title>
        <authorList>
            <person name="Jaillon O."/>
            <person name="Aury J.-M."/>
            <person name="Brunet F."/>
            <person name="Petit J.-L."/>
            <person name="Stange-Thomann N."/>
            <person name="Mauceli E."/>
            <person name="Bouneau L."/>
            <person name="Fischer C."/>
            <person name="Ozouf-Costaz C."/>
            <person name="Bernot A."/>
            <person name="Nicaud S."/>
            <person name="Jaffe D."/>
            <person name="Fisher S."/>
            <person name="Lutfalla G."/>
            <person name="Dossat C."/>
            <person name="Segurens B."/>
            <person name="Dasilva C."/>
            <person name="Salanoubat M."/>
            <person name="Levy M."/>
            <person name="Boudet N."/>
            <person name="Castellano S."/>
            <person name="Anthouard V."/>
            <person name="Jubin C."/>
            <person name="Castelli V."/>
            <person name="Katinka M."/>
            <person name="Vacherie B."/>
            <person name="Biemont C."/>
            <person name="Skalli Z."/>
            <person name="Cattolico L."/>
            <person name="Poulain J."/>
            <person name="De Berardinis V."/>
            <person name="Cruaud C."/>
            <person name="Duprat S."/>
            <person name="Brottier P."/>
            <person name="Coutanceau J.-P."/>
            <person name="Gouzy J."/>
            <person name="Parra G."/>
            <person name="Lardier G."/>
            <person name="Chapple C."/>
            <person name="McKernan K.J."/>
            <person name="McEwan P."/>
            <person name="Bosak S."/>
            <person name="Kellis M."/>
            <person name="Volff J.-N."/>
            <person name="Guigo R."/>
            <person name="Zody M.C."/>
            <person name="Mesirov J."/>
            <person name="Lindblad-Toh K."/>
            <person name="Birren B."/>
            <person name="Nusbaum C."/>
            <person name="Kahn D."/>
            <person name="Robinson-Rechavi M."/>
            <person name="Laudet V."/>
            <person name="Schachter V."/>
            <person name="Quetier F."/>
            <person name="Saurin W."/>
            <person name="Scarpelli C."/>
            <person name="Wincker P."/>
            <person name="Lander E.S."/>
            <person name="Weissenbach J."/>
            <person name="Roest Crollius H."/>
        </authorList>
    </citation>
    <scope>NUCLEOTIDE SEQUENCE [LARGE SCALE GENOMIC DNA]</scope>
</reference>
<accession>H3CFZ3</accession>
<evidence type="ECO:0000256" key="2">
    <source>
        <dbReference type="RuleBase" id="RU361183"/>
    </source>
</evidence>
<dbReference type="Ensembl" id="ENSTNIT00000007328.1">
    <property type="protein sequence ID" value="ENSTNIP00000007170.1"/>
    <property type="gene ID" value="ENSTNIG00000004524.1"/>
</dbReference>
<reference evidence="4" key="2">
    <citation type="submission" date="2025-08" db="UniProtKB">
        <authorList>
            <consortium name="Ensembl"/>
        </authorList>
    </citation>
    <scope>IDENTIFICATION</scope>
</reference>
<dbReference type="HOGENOM" id="CLU_017286_2_1_1"/>
<dbReference type="InterPro" id="IPR001506">
    <property type="entry name" value="Peptidase_M12A"/>
</dbReference>
<dbReference type="GeneTree" id="ENSGT00940000163716"/>
<evidence type="ECO:0000313" key="4">
    <source>
        <dbReference type="Ensembl" id="ENSTNIP00000007170.1"/>
    </source>
</evidence>
<reference evidence="4" key="3">
    <citation type="submission" date="2025-09" db="UniProtKB">
        <authorList>
            <consortium name="Ensembl"/>
        </authorList>
    </citation>
    <scope>IDENTIFICATION</scope>
</reference>
<dbReference type="AlphaFoldDB" id="H3CFZ3"/>
<keyword evidence="1 2" id="KW-0378">Hydrolase</keyword>
<dbReference type="Pfam" id="PF01400">
    <property type="entry name" value="Astacin"/>
    <property type="match status" value="1"/>
</dbReference>